<dbReference type="AlphaFoldDB" id="A0A8X6MKI3"/>
<keyword evidence="2" id="KW-1185">Reference proteome</keyword>
<proteinExistence type="predicted"/>
<accession>A0A8X6MKI3</accession>
<reference evidence="1" key="1">
    <citation type="submission" date="2020-08" db="EMBL/GenBank/DDBJ databases">
        <title>Multicomponent nature underlies the extraordinary mechanical properties of spider dragline silk.</title>
        <authorList>
            <person name="Kono N."/>
            <person name="Nakamura H."/>
            <person name="Mori M."/>
            <person name="Yoshida Y."/>
            <person name="Ohtoshi R."/>
            <person name="Malay A.D."/>
            <person name="Moran D.A.P."/>
            <person name="Tomita M."/>
            <person name="Numata K."/>
            <person name="Arakawa K."/>
        </authorList>
    </citation>
    <scope>NUCLEOTIDE SEQUENCE</scope>
</reference>
<dbReference type="Proteomes" id="UP000887013">
    <property type="component" value="Unassembled WGS sequence"/>
</dbReference>
<name>A0A8X6MKI3_NEPPI</name>
<gene>
    <name evidence="1" type="ORF">NPIL_607231</name>
</gene>
<protein>
    <submittedName>
        <fullName evidence="1">Uncharacterized protein</fullName>
    </submittedName>
</protein>
<dbReference type="EMBL" id="BMAW01093433">
    <property type="protein sequence ID" value="GFS60330.1"/>
    <property type="molecule type" value="Genomic_DNA"/>
</dbReference>
<evidence type="ECO:0000313" key="2">
    <source>
        <dbReference type="Proteomes" id="UP000887013"/>
    </source>
</evidence>
<comment type="caution">
    <text evidence="1">The sequence shown here is derived from an EMBL/GenBank/DDBJ whole genome shotgun (WGS) entry which is preliminary data.</text>
</comment>
<organism evidence="1 2">
    <name type="scientific">Nephila pilipes</name>
    <name type="common">Giant wood spider</name>
    <name type="synonym">Nephila maculata</name>
    <dbReference type="NCBI Taxonomy" id="299642"/>
    <lineage>
        <taxon>Eukaryota</taxon>
        <taxon>Metazoa</taxon>
        <taxon>Ecdysozoa</taxon>
        <taxon>Arthropoda</taxon>
        <taxon>Chelicerata</taxon>
        <taxon>Arachnida</taxon>
        <taxon>Araneae</taxon>
        <taxon>Araneomorphae</taxon>
        <taxon>Entelegynae</taxon>
        <taxon>Araneoidea</taxon>
        <taxon>Nephilidae</taxon>
        <taxon>Nephila</taxon>
    </lineage>
</organism>
<sequence length="84" mass="9284">MNAQSKKGLDDEMAQIARTGFASQQNFGKKNFPPETLKEMNLATTSVLIGIKSRKELKQIRYIGSLSHPQKFVGGGWSALLKNC</sequence>
<evidence type="ECO:0000313" key="1">
    <source>
        <dbReference type="EMBL" id="GFS60330.1"/>
    </source>
</evidence>